<dbReference type="Pfam" id="PF12796">
    <property type="entry name" value="Ank_2"/>
    <property type="match status" value="2"/>
</dbReference>
<keyword evidence="2" id="KW-0677">Repeat</keyword>
<dbReference type="FunFam" id="1.10.750.20:FF:000001">
    <property type="entry name" value="Ankyrin repeat and SOCS box containing 1"/>
    <property type="match status" value="1"/>
</dbReference>
<feature type="repeat" description="ANK" evidence="4">
    <location>
        <begin position="31"/>
        <end position="63"/>
    </location>
</feature>
<dbReference type="GO" id="GO:0016567">
    <property type="term" value="P:protein ubiquitination"/>
    <property type="evidence" value="ECO:0007669"/>
    <property type="project" value="UniProtKB-UniPathway"/>
</dbReference>
<keyword evidence="3 4" id="KW-0040">ANK repeat</keyword>
<proteinExistence type="predicted"/>
<dbReference type="GO" id="GO:0035556">
    <property type="term" value="P:intracellular signal transduction"/>
    <property type="evidence" value="ECO:0007669"/>
    <property type="project" value="InterPro"/>
</dbReference>
<dbReference type="EMBL" id="BFAA01007303">
    <property type="protein sequence ID" value="GCB69115.1"/>
    <property type="molecule type" value="Genomic_DNA"/>
</dbReference>
<dbReference type="CDD" id="cd03723">
    <property type="entry name" value="SOCS_ASB4_ASB18"/>
    <property type="match status" value="1"/>
</dbReference>
<gene>
    <name evidence="6" type="ORF">scyTo_0013919</name>
</gene>
<dbReference type="GO" id="GO:0005737">
    <property type="term" value="C:cytoplasm"/>
    <property type="evidence" value="ECO:0007669"/>
    <property type="project" value="TreeGrafter"/>
</dbReference>
<dbReference type="PROSITE" id="PS50225">
    <property type="entry name" value="SOCS"/>
    <property type="match status" value="1"/>
</dbReference>
<dbReference type="Proteomes" id="UP000288216">
    <property type="component" value="Unassembled WGS sequence"/>
</dbReference>
<evidence type="ECO:0000256" key="3">
    <source>
        <dbReference type="ARBA" id="ARBA00023043"/>
    </source>
</evidence>
<keyword evidence="7" id="KW-1185">Reference proteome</keyword>
<dbReference type="STRING" id="75743.A0A401P7L9"/>
<dbReference type="PROSITE" id="PS50297">
    <property type="entry name" value="ANK_REP_REGION"/>
    <property type="match status" value="4"/>
</dbReference>
<dbReference type="SMART" id="SM00969">
    <property type="entry name" value="SOCS_box"/>
    <property type="match status" value="1"/>
</dbReference>
<dbReference type="Pfam" id="PF07525">
    <property type="entry name" value="SOCS_box"/>
    <property type="match status" value="1"/>
</dbReference>
<comment type="caution">
    <text evidence="6">The sequence shown here is derived from an EMBL/GenBank/DDBJ whole genome shotgun (WGS) entry which is preliminary data.</text>
</comment>
<organism evidence="6 7">
    <name type="scientific">Scyliorhinus torazame</name>
    <name type="common">Cloudy catshark</name>
    <name type="synonym">Catulus torazame</name>
    <dbReference type="NCBI Taxonomy" id="75743"/>
    <lineage>
        <taxon>Eukaryota</taxon>
        <taxon>Metazoa</taxon>
        <taxon>Chordata</taxon>
        <taxon>Craniata</taxon>
        <taxon>Vertebrata</taxon>
        <taxon>Chondrichthyes</taxon>
        <taxon>Elasmobranchii</taxon>
        <taxon>Galeomorphii</taxon>
        <taxon>Galeoidea</taxon>
        <taxon>Carcharhiniformes</taxon>
        <taxon>Scyliorhinidae</taxon>
        <taxon>Scyliorhinus</taxon>
    </lineage>
</organism>
<feature type="repeat" description="ANK" evidence="4">
    <location>
        <begin position="63"/>
        <end position="95"/>
    </location>
</feature>
<dbReference type="PROSITE" id="PS50088">
    <property type="entry name" value="ANK_REPEAT"/>
    <property type="match status" value="5"/>
</dbReference>
<dbReference type="AlphaFoldDB" id="A0A401P7L9"/>
<dbReference type="SUPFAM" id="SSF158235">
    <property type="entry name" value="SOCS box-like"/>
    <property type="match status" value="1"/>
</dbReference>
<feature type="repeat" description="ANK" evidence="4">
    <location>
        <begin position="131"/>
        <end position="163"/>
    </location>
</feature>
<evidence type="ECO:0000259" key="5">
    <source>
        <dbReference type="PROSITE" id="PS50225"/>
    </source>
</evidence>
<evidence type="ECO:0000256" key="2">
    <source>
        <dbReference type="ARBA" id="ARBA00022737"/>
    </source>
</evidence>
<dbReference type="PANTHER" id="PTHR24198">
    <property type="entry name" value="ANKYRIN REPEAT AND PROTEIN KINASE DOMAIN-CONTAINING PROTEIN"/>
    <property type="match status" value="1"/>
</dbReference>
<comment type="pathway">
    <text evidence="1">Protein modification; protein ubiquitination.</text>
</comment>
<dbReference type="InterPro" id="IPR036036">
    <property type="entry name" value="SOCS_box-like_dom_sf"/>
</dbReference>
<dbReference type="SUPFAM" id="SSF48403">
    <property type="entry name" value="Ankyrin repeat"/>
    <property type="match status" value="1"/>
</dbReference>
<evidence type="ECO:0000256" key="1">
    <source>
        <dbReference type="ARBA" id="ARBA00004906"/>
    </source>
</evidence>
<sequence length="383" mass="43347">MELLQRFGIFTGYKLNFGKRYWLPSYKLGSSWTTGLHLSVMLGNLECIAVLLDHQANINYQPNGKAPLHVAIDVKNRDCVSLLLHHGAKINCFSLSGHTPLHLCRTKESISCAKLLIWNGANLNLQANHDYKDTPMHIAARFGVPELVALYVDHGADIDSVNVYLETPLISAIYWTLNMKEQQYSTDHHLICRMLIDYGASVNARDQDYKTPLHKAAWNCDHLLLQMLLESGAQAGSMDVNGCASLQYLLKVTPVRPAAEPEKCYQLLLNHGAARVYPPHFHKVLQSCCTCPKAVEVMVNSYESIQSTSKWRQVIPDHILEQHWTFYKSLFDVCGGSARSLMHLTRCTIRAVLRKRCHNAVPKLNLPPRLKKYLLLEPEGVFY</sequence>
<dbReference type="Gene3D" id="1.25.40.20">
    <property type="entry name" value="Ankyrin repeat-containing domain"/>
    <property type="match status" value="1"/>
</dbReference>
<feature type="repeat" description="ANK" evidence="4">
    <location>
        <begin position="208"/>
        <end position="240"/>
    </location>
</feature>
<dbReference type="InterPro" id="IPR036770">
    <property type="entry name" value="Ankyrin_rpt-contain_sf"/>
</dbReference>
<dbReference type="UniPathway" id="UPA00143"/>
<feature type="domain" description="SOCS box" evidence="5">
    <location>
        <begin position="337"/>
        <end position="374"/>
    </location>
</feature>
<dbReference type="InterPro" id="IPR002110">
    <property type="entry name" value="Ankyrin_rpt"/>
</dbReference>
<evidence type="ECO:0000313" key="7">
    <source>
        <dbReference type="Proteomes" id="UP000288216"/>
    </source>
</evidence>
<reference evidence="6 7" key="1">
    <citation type="journal article" date="2018" name="Nat. Ecol. Evol.">
        <title>Shark genomes provide insights into elasmobranch evolution and the origin of vertebrates.</title>
        <authorList>
            <person name="Hara Y"/>
            <person name="Yamaguchi K"/>
            <person name="Onimaru K"/>
            <person name="Kadota M"/>
            <person name="Koyanagi M"/>
            <person name="Keeley SD"/>
            <person name="Tatsumi K"/>
            <person name="Tanaka K"/>
            <person name="Motone F"/>
            <person name="Kageyama Y"/>
            <person name="Nozu R"/>
            <person name="Adachi N"/>
            <person name="Nishimura O"/>
            <person name="Nakagawa R"/>
            <person name="Tanegashima C"/>
            <person name="Kiyatake I"/>
            <person name="Matsumoto R"/>
            <person name="Murakumo K"/>
            <person name="Nishida K"/>
            <person name="Terakita A"/>
            <person name="Kuratani S"/>
            <person name="Sato K"/>
            <person name="Hyodo S Kuraku.S."/>
        </authorList>
    </citation>
    <scope>NUCLEOTIDE SEQUENCE [LARGE SCALE GENOMIC DNA]</scope>
</reference>
<dbReference type="OrthoDB" id="539213at2759"/>
<dbReference type="OMA" id="PIQYVLK"/>
<dbReference type="InterPro" id="IPR001496">
    <property type="entry name" value="SOCS_box"/>
</dbReference>
<evidence type="ECO:0000256" key="4">
    <source>
        <dbReference type="PROSITE-ProRule" id="PRU00023"/>
    </source>
</evidence>
<dbReference type="PANTHER" id="PTHR24198:SF173">
    <property type="entry name" value="ANKYRIN REPEAT AND SOCS BOX PROTEIN 10-RELATED"/>
    <property type="match status" value="1"/>
</dbReference>
<feature type="repeat" description="ANK" evidence="4">
    <location>
        <begin position="96"/>
        <end position="128"/>
    </location>
</feature>
<name>A0A401P7L9_SCYTO</name>
<accession>A0A401P7L9</accession>
<dbReference type="Gene3D" id="1.10.750.20">
    <property type="entry name" value="SOCS box"/>
    <property type="match status" value="1"/>
</dbReference>
<evidence type="ECO:0000313" key="6">
    <source>
        <dbReference type="EMBL" id="GCB69115.1"/>
    </source>
</evidence>
<dbReference type="SMART" id="SM00248">
    <property type="entry name" value="ANK"/>
    <property type="match status" value="6"/>
</dbReference>
<dbReference type="Pfam" id="PF13637">
    <property type="entry name" value="Ank_4"/>
    <property type="match status" value="1"/>
</dbReference>
<protein>
    <recommendedName>
        <fullName evidence="5">SOCS box domain-containing protein</fullName>
    </recommendedName>
</protein>